<dbReference type="KEGG" id="pez:HWQ56_23015"/>
<accession>A0A7D5D9Z3</accession>
<feature type="domain" description="Methyltransferase" evidence="1">
    <location>
        <begin position="49"/>
        <end position="143"/>
    </location>
</feature>
<dbReference type="EMBL" id="CP056030">
    <property type="protein sequence ID" value="QKZ06492.1"/>
    <property type="molecule type" value="Genomic_DNA"/>
</dbReference>
<name>A0A7D5D9Z3_9PSED</name>
<dbReference type="SUPFAM" id="SSF53335">
    <property type="entry name" value="S-adenosyl-L-methionine-dependent methyltransferases"/>
    <property type="match status" value="1"/>
</dbReference>
<reference evidence="2 3" key="1">
    <citation type="submission" date="2020-06" db="EMBL/GenBank/DDBJ databases">
        <title>Pseudomonas eucalypticola sp. nov., an endophyte of Eucalyptus dunnii leaves with biocontrol ability of eucalyptus leaf blight.</title>
        <authorList>
            <person name="Liu Y."/>
            <person name="Song Z."/>
            <person name="Zeng H."/>
            <person name="Lu M."/>
            <person name="Wang X."/>
            <person name="Lian X."/>
            <person name="Zhang Q."/>
        </authorList>
    </citation>
    <scope>NUCLEOTIDE SEQUENCE [LARGE SCALE GENOMIC DNA]</scope>
    <source>
        <strain evidence="2 3">NP-1</strain>
    </source>
</reference>
<evidence type="ECO:0000313" key="3">
    <source>
        <dbReference type="Proteomes" id="UP000509568"/>
    </source>
</evidence>
<keyword evidence="2" id="KW-0489">Methyltransferase</keyword>
<evidence type="ECO:0000259" key="1">
    <source>
        <dbReference type="Pfam" id="PF13649"/>
    </source>
</evidence>
<dbReference type="Gene3D" id="3.40.50.150">
    <property type="entry name" value="Vaccinia Virus protein VP39"/>
    <property type="match status" value="1"/>
</dbReference>
<sequence length="220" mass="24481">MSLPPSHRGSGQLYAAAPPHSGLAGRLQQWREAQLARQCLDAAGEPGLVLDLPCGSGRFWPVLAEHANRVILAADHDPDQLSLAMSGSPAALSARVAPLKASAEAISLGNNAVDCIFCMRWFHHVPSSAQRLSVLREFHRVSRDTVIISLWVDGNFRAWRRRRLEQRRLDAGQGSDRHNRFVVPRAQIEAEFRQAGFAIVDHHDLVPGYAMWRTYVLRKA</sequence>
<keyword evidence="3" id="KW-1185">Reference proteome</keyword>
<gene>
    <name evidence="2" type="ORF">HWQ56_23015</name>
</gene>
<dbReference type="InterPro" id="IPR041698">
    <property type="entry name" value="Methyltransf_25"/>
</dbReference>
<dbReference type="Pfam" id="PF13649">
    <property type="entry name" value="Methyltransf_25"/>
    <property type="match status" value="1"/>
</dbReference>
<keyword evidence="2" id="KW-0808">Transferase</keyword>
<dbReference type="InterPro" id="IPR029063">
    <property type="entry name" value="SAM-dependent_MTases_sf"/>
</dbReference>
<organism evidence="2 3">
    <name type="scientific">Pseudomonas eucalypticola</name>
    <dbReference type="NCBI Taxonomy" id="2599595"/>
    <lineage>
        <taxon>Bacteria</taxon>
        <taxon>Pseudomonadati</taxon>
        <taxon>Pseudomonadota</taxon>
        <taxon>Gammaproteobacteria</taxon>
        <taxon>Pseudomonadales</taxon>
        <taxon>Pseudomonadaceae</taxon>
        <taxon>Pseudomonas</taxon>
    </lineage>
</organism>
<dbReference type="RefSeq" id="WP_176571870.1">
    <property type="nucleotide sequence ID" value="NZ_CP056030.1"/>
</dbReference>
<dbReference type="AlphaFoldDB" id="A0A7D5D9Z3"/>
<dbReference type="GO" id="GO:0032259">
    <property type="term" value="P:methylation"/>
    <property type="evidence" value="ECO:0007669"/>
    <property type="project" value="UniProtKB-KW"/>
</dbReference>
<dbReference type="CDD" id="cd02440">
    <property type="entry name" value="AdoMet_MTases"/>
    <property type="match status" value="1"/>
</dbReference>
<dbReference type="Proteomes" id="UP000509568">
    <property type="component" value="Chromosome"/>
</dbReference>
<proteinExistence type="predicted"/>
<dbReference type="GO" id="GO:0008168">
    <property type="term" value="F:methyltransferase activity"/>
    <property type="evidence" value="ECO:0007669"/>
    <property type="project" value="UniProtKB-KW"/>
</dbReference>
<protein>
    <submittedName>
        <fullName evidence="2">Class I SAM-dependent methyltransferase</fullName>
    </submittedName>
</protein>
<evidence type="ECO:0000313" key="2">
    <source>
        <dbReference type="EMBL" id="QKZ06492.1"/>
    </source>
</evidence>